<dbReference type="InterPro" id="IPR007138">
    <property type="entry name" value="ABM_dom"/>
</dbReference>
<proteinExistence type="predicted"/>
<gene>
    <name evidence="2" type="ORF">KHLLAP_LOCUS13515</name>
</gene>
<accession>A0AAI8VXU5</accession>
<dbReference type="Pfam" id="PF03992">
    <property type="entry name" value="ABM"/>
    <property type="match status" value="1"/>
</dbReference>
<name>A0AAI8VXU5_9PEZI</name>
<dbReference type="EMBL" id="CAUWAG010000020">
    <property type="protein sequence ID" value="CAJ2513047.1"/>
    <property type="molecule type" value="Genomic_DNA"/>
</dbReference>
<keyword evidence="3" id="KW-1185">Reference proteome</keyword>
<feature type="domain" description="ABM" evidence="1">
    <location>
        <begin position="5"/>
        <end position="91"/>
    </location>
</feature>
<evidence type="ECO:0000313" key="3">
    <source>
        <dbReference type="Proteomes" id="UP001295740"/>
    </source>
</evidence>
<protein>
    <submittedName>
        <fullName evidence="2">Uu.00g011660.m01.CDS01</fullName>
    </submittedName>
</protein>
<evidence type="ECO:0000313" key="2">
    <source>
        <dbReference type="EMBL" id="CAJ2513047.1"/>
    </source>
</evidence>
<dbReference type="InterPro" id="IPR011008">
    <property type="entry name" value="Dimeric_a/b-barrel"/>
</dbReference>
<dbReference type="PROSITE" id="PS51725">
    <property type="entry name" value="ABM"/>
    <property type="match status" value="1"/>
</dbReference>
<sequence>MSDPVTEIVALTLVPDVELSVFATARTTMLAQPGCRRLRVSLLHEDPNQARLFVDWDSVADHEAFTKTPDFAKVMTEQLLPQLAGPPSSAVHAKLDPYPAAVLYGDSSSASTGKGGLLEMLSLYFASGTPETDVAQGFVAEFRACGAKGFTGHLSAGWVREDVVHEGETRRLFVILCGWESVEAHGAFRATEDSGRLIPKIQALEGLRGRDVFHVRAE</sequence>
<dbReference type="Proteomes" id="UP001295740">
    <property type="component" value="Unassembled WGS sequence"/>
</dbReference>
<reference evidence="2" key="1">
    <citation type="submission" date="2023-10" db="EMBL/GenBank/DDBJ databases">
        <authorList>
            <person name="Hackl T."/>
        </authorList>
    </citation>
    <scope>NUCLEOTIDE SEQUENCE</scope>
</reference>
<comment type="caution">
    <text evidence="2">The sequence shown here is derived from an EMBL/GenBank/DDBJ whole genome shotgun (WGS) entry which is preliminary data.</text>
</comment>
<dbReference type="AlphaFoldDB" id="A0AAI8VXU5"/>
<dbReference type="SUPFAM" id="SSF54909">
    <property type="entry name" value="Dimeric alpha+beta barrel"/>
    <property type="match status" value="1"/>
</dbReference>
<evidence type="ECO:0000259" key="1">
    <source>
        <dbReference type="PROSITE" id="PS51725"/>
    </source>
</evidence>
<dbReference type="Gene3D" id="3.30.70.100">
    <property type="match status" value="2"/>
</dbReference>
<organism evidence="2 3">
    <name type="scientific">Anthostomella pinea</name>
    <dbReference type="NCBI Taxonomy" id="933095"/>
    <lineage>
        <taxon>Eukaryota</taxon>
        <taxon>Fungi</taxon>
        <taxon>Dikarya</taxon>
        <taxon>Ascomycota</taxon>
        <taxon>Pezizomycotina</taxon>
        <taxon>Sordariomycetes</taxon>
        <taxon>Xylariomycetidae</taxon>
        <taxon>Xylariales</taxon>
        <taxon>Xylariaceae</taxon>
        <taxon>Anthostomella</taxon>
    </lineage>
</organism>